<protein>
    <submittedName>
        <fullName evidence="1">Uncharacterized protein</fullName>
    </submittedName>
</protein>
<dbReference type="OrthoDB" id="373269at2157"/>
<accession>A0A0D5C556</accession>
<name>A0A0D5C556_9ARCH</name>
<dbReference type="EMBL" id="CP011070">
    <property type="protein sequence ID" value="AJW71693.1"/>
    <property type="molecule type" value="Genomic_DNA"/>
</dbReference>
<gene>
    <name evidence="1" type="ORF">NADRNF5_2019</name>
</gene>
<dbReference type="Proteomes" id="UP000032408">
    <property type="component" value="Chromosome"/>
</dbReference>
<evidence type="ECO:0000313" key="2">
    <source>
        <dbReference type="Proteomes" id="UP000032408"/>
    </source>
</evidence>
<dbReference type="RefSeq" id="WP_048118061.1">
    <property type="nucleotide sequence ID" value="NZ_CP011070.1"/>
</dbReference>
<reference evidence="1 2" key="2">
    <citation type="journal article" date="2016" name="ISME J.">
        <title>Physiological and genomic characterization of two novel marine thaumarchaeal strains indicates niche differentiation.</title>
        <authorList>
            <person name="Bayer B."/>
            <person name="Vojvoda J."/>
            <person name="Offre P."/>
            <person name="Alves R.J."/>
            <person name="Elisabeth N.H."/>
            <person name="Garcia J.A."/>
            <person name="Volland J.M."/>
            <person name="Srivastava A."/>
            <person name="Schleper C."/>
            <person name="Herndl G.J."/>
        </authorList>
    </citation>
    <scope>NUCLEOTIDE SEQUENCE [LARGE SCALE GENOMIC DNA]</scope>
    <source>
        <strain evidence="1 2">NF5</strain>
    </source>
</reference>
<keyword evidence="2" id="KW-1185">Reference proteome</keyword>
<dbReference type="GeneID" id="24821183"/>
<dbReference type="KEGG" id="nin:NADRNF5_2019"/>
<evidence type="ECO:0000313" key="1">
    <source>
        <dbReference type="EMBL" id="AJW71693.1"/>
    </source>
</evidence>
<dbReference type="HOGENOM" id="CLU_2893051_0_0_2"/>
<sequence>MKKCQCNKCDCPSKIKEFGHRYEEENAIVEAKFENDEDKVKSIIKEICNFCEKGQHQGQPIS</sequence>
<reference evidence="2" key="1">
    <citation type="submission" date="2015-03" db="EMBL/GenBank/DDBJ databases">
        <title>Characterization of two novel Thaumarchaeota isolated from the Northern Adriatic Sea.</title>
        <authorList>
            <person name="Bayer B."/>
            <person name="Vojvoda J."/>
            <person name="Offre P."/>
            <person name="Srivastava A."/>
            <person name="Elisabeth N."/>
            <person name="Garcia J.A.L."/>
            <person name="Schleper C."/>
            <person name="Herndl G.J."/>
        </authorList>
    </citation>
    <scope>NUCLEOTIDE SEQUENCE [LARGE SCALE GENOMIC DNA]</scope>
    <source>
        <strain evidence="2">NF5</strain>
    </source>
</reference>
<dbReference type="AlphaFoldDB" id="A0A0D5C556"/>
<organism evidence="1 2">
    <name type="scientific">Nitrosopumilus adriaticus</name>
    <dbReference type="NCBI Taxonomy" id="1580092"/>
    <lineage>
        <taxon>Archaea</taxon>
        <taxon>Nitrososphaerota</taxon>
        <taxon>Nitrososphaeria</taxon>
        <taxon>Nitrosopumilales</taxon>
        <taxon>Nitrosopumilaceae</taxon>
        <taxon>Nitrosopumilus</taxon>
    </lineage>
</organism>
<proteinExistence type="predicted"/>